<sequence length="204" mass="23406">MSTPVNRLRRTVVVRPRRLFPSTFAPMRQRFRMLRSYIIETARRAAILLLTCAEEIFYVDDVMPHPTTTVCDEYITPTAVICNILSVIQNQNWWSTLFSERISIMVEQAITNPKSIQSQSYTKMHTLFSSSPSGDHTFDVVRKSMRAEVISAANVAETEKNQDYDRKHVLSSTLLEKYHGDTVNLIKTAQKLLTEVEVAMNSPY</sequence>
<accession>A0A401IPI5</accession>
<organism evidence="1">
    <name type="scientific">Penaeus monodon endogenous nimavirus</name>
    <dbReference type="NCBI Taxonomy" id="2133795"/>
    <lineage>
        <taxon>Viruses</taxon>
        <taxon>Viruses incertae sedis</taxon>
        <taxon>Naldaviricetes</taxon>
        <taxon>Nimaviridae</taxon>
    </lineage>
</organism>
<comment type="caution">
    <text evidence="1">The sequence shown here is derived from an EMBL/GenBank/DDBJ whole genome shotgun (WGS) entry which is preliminary data.</text>
</comment>
<proteinExistence type="predicted"/>
<reference evidence="1" key="1">
    <citation type="journal article" date="2018" name="J. Virol.">
        <title>Crustacean Genome Exploration Reveals the Evolutionary Origin of White Spot Syndrome Virus.</title>
        <authorList>
            <person name="Kawato S."/>
            <person name="Shitara A."/>
            <person name="Wang Y."/>
            <person name="Nozaki R."/>
            <person name="Kondo H."/>
            <person name="Hirono I."/>
        </authorList>
    </citation>
    <scope>NUCLEOTIDE SEQUENCE</scope>
</reference>
<dbReference type="EMBL" id="BFCF01000001">
    <property type="protein sequence ID" value="GBG35517.1"/>
    <property type="molecule type" value="Genomic_DNA"/>
</dbReference>
<protein>
    <submittedName>
        <fullName evidence="1">Wsv419-like protein</fullName>
    </submittedName>
</protein>
<evidence type="ECO:0000313" key="1">
    <source>
        <dbReference type="EMBL" id="GBG35517.1"/>
    </source>
</evidence>
<name>A0A401IPI5_9VIRU</name>